<feature type="active site" description="Acyl-ester intermediate" evidence="7">
    <location>
        <position position="134"/>
    </location>
</feature>
<feature type="transmembrane region" description="Helical" evidence="10">
    <location>
        <begin position="13"/>
        <end position="39"/>
    </location>
</feature>
<dbReference type="Proteomes" id="UP000477285">
    <property type="component" value="Unassembled WGS sequence"/>
</dbReference>
<dbReference type="Gene3D" id="3.40.710.10">
    <property type="entry name" value="DD-peptidase/beta-lactamase superfamily"/>
    <property type="match status" value="1"/>
</dbReference>
<dbReference type="EMBL" id="WWVQ01000009">
    <property type="protein sequence ID" value="MZL32669.1"/>
    <property type="molecule type" value="Genomic_DNA"/>
</dbReference>
<dbReference type="SUPFAM" id="SSF56601">
    <property type="entry name" value="beta-lactamase/transpeptidase-like"/>
    <property type="match status" value="1"/>
</dbReference>
<gene>
    <name evidence="12" type="ORF">GT728_05470</name>
</gene>
<evidence type="ECO:0000256" key="6">
    <source>
        <dbReference type="ARBA" id="ARBA00023316"/>
    </source>
</evidence>
<dbReference type="GO" id="GO:0009252">
    <property type="term" value="P:peptidoglycan biosynthetic process"/>
    <property type="evidence" value="ECO:0007669"/>
    <property type="project" value="UniProtKB-KW"/>
</dbReference>
<dbReference type="Pfam" id="PF00768">
    <property type="entry name" value="Peptidase_S11"/>
    <property type="match status" value="1"/>
</dbReference>
<comment type="similarity">
    <text evidence="1 9">Belongs to the peptidase S11 family.</text>
</comment>
<keyword evidence="2" id="KW-0732">Signal</keyword>
<keyword evidence="12" id="KW-0121">Carboxypeptidase</keyword>
<feature type="domain" description="Peptidase S11 D-alanyl-D-alanine carboxypeptidase A N-terminal" evidence="11">
    <location>
        <begin position="101"/>
        <end position="334"/>
    </location>
</feature>
<dbReference type="PANTHER" id="PTHR21581:SF33">
    <property type="entry name" value="D-ALANYL-D-ALANINE CARBOXYPEPTIDASE DACB"/>
    <property type="match status" value="1"/>
</dbReference>
<sequence>MYDIFCKKGEKCVILLLFLCYCSLTMNSYFSIYLCTGVLYTMMIKKKRITAALLALGLGAVTMFSQFPVSAAEETAQNTNAAAQTADPSVVVTNGIDGWPQASDISSAAAIVVETSTNTVLYSKNADQPLYPASAVKIMTCLVALENSSLDEQVTMTATGVSGVTDGGANISSQLDEVFTMEQCLYAIMVASANDIALQVAEHVGGSVDAFVQIMNTRAQELGCTNTVFTNPTGLPDENQHITAHDMALIMEAAMANDTFRTIAATTSYTLPATNVSGGERVLTNNFTMINSTSDGYYKPCIGGKEGYTEASGSTLVCEASKNNMKLICIVLNGASGVTDDEAVALLNYGFDNFAPLTIADDDFNRLSGGTVIAPNGATEDNLTTEDTSSDGQITRQYYFGGTPVGTAILEDAEQQTNDAAVTGQKNMEAAQAYSASHTTAPYYIIGAIGAAFLLFFLFLMIKVIKS</sequence>
<reference evidence="12 13" key="1">
    <citation type="journal article" date="2019" name="Nat. Med.">
        <title>A library of human gut bacterial isolates paired with longitudinal multiomics data enables mechanistic microbiome research.</title>
        <authorList>
            <person name="Poyet M."/>
            <person name="Groussin M."/>
            <person name="Gibbons S.M."/>
            <person name="Avila-Pacheco J."/>
            <person name="Jiang X."/>
            <person name="Kearney S.M."/>
            <person name="Perrotta A.R."/>
            <person name="Berdy B."/>
            <person name="Zhao S."/>
            <person name="Lieberman T.D."/>
            <person name="Swanson P.K."/>
            <person name="Smith M."/>
            <person name="Roesemann S."/>
            <person name="Alexander J.E."/>
            <person name="Rich S.A."/>
            <person name="Livny J."/>
            <person name="Vlamakis H."/>
            <person name="Clish C."/>
            <person name="Bullock K."/>
            <person name="Deik A."/>
            <person name="Scott J."/>
            <person name="Pierce K.A."/>
            <person name="Xavier R.J."/>
            <person name="Alm E.J."/>
        </authorList>
    </citation>
    <scope>NUCLEOTIDE SEQUENCE [LARGE SCALE GENOMIC DNA]</scope>
    <source>
        <strain evidence="12 13">BIOML-A1</strain>
    </source>
</reference>
<feature type="transmembrane region" description="Helical" evidence="10">
    <location>
        <begin position="441"/>
        <end position="462"/>
    </location>
</feature>
<evidence type="ECO:0000313" key="13">
    <source>
        <dbReference type="Proteomes" id="UP000477285"/>
    </source>
</evidence>
<dbReference type="GO" id="GO:0071555">
    <property type="term" value="P:cell wall organization"/>
    <property type="evidence" value="ECO:0007669"/>
    <property type="project" value="UniProtKB-KW"/>
</dbReference>
<dbReference type="InterPro" id="IPR001967">
    <property type="entry name" value="Peptidase_S11_N"/>
</dbReference>
<keyword evidence="4" id="KW-0133">Cell shape</keyword>
<organism evidence="12 13">
    <name type="scientific">Blautia wexlerae</name>
    <dbReference type="NCBI Taxonomy" id="418240"/>
    <lineage>
        <taxon>Bacteria</taxon>
        <taxon>Bacillati</taxon>
        <taxon>Bacillota</taxon>
        <taxon>Clostridia</taxon>
        <taxon>Lachnospirales</taxon>
        <taxon>Lachnospiraceae</taxon>
        <taxon>Blautia</taxon>
    </lineage>
</organism>
<feature type="active site" evidence="7">
    <location>
        <position position="192"/>
    </location>
</feature>
<dbReference type="PANTHER" id="PTHR21581">
    <property type="entry name" value="D-ALANYL-D-ALANINE CARBOXYPEPTIDASE"/>
    <property type="match status" value="1"/>
</dbReference>
<keyword evidence="10" id="KW-0812">Transmembrane</keyword>
<evidence type="ECO:0000256" key="8">
    <source>
        <dbReference type="PIRSR" id="PIRSR618044-2"/>
    </source>
</evidence>
<dbReference type="AlphaFoldDB" id="A0A6L8SZB5"/>
<evidence type="ECO:0000256" key="9">
    <source>
        <dbReference type="RuleBase" id="RU004016"/>
    </source>
</evidence>
<protein>
    <submittedName>
        <fullName evidence="12">D-alanyl-D-alanine carboxypeptidase</fullName>
    </submittedName>
</protein>
<evidence type="ECO:0000256" key="1">
    <source>
        <dbReference type="ARBA" id="ARBA00007164"/>
    </source>
</evidence>
<feature type="transmembrane region" description="Helical" evidence="10">
    <location>
        <begin position="51"/>
        <end position="69"/>
    </location>
</feature>
<evidence type="ECO:0000256" key="7">
    <source>
        <dbReference type="PIRSR" id="PIRSR618044-1"/>
    </source>
</evidence>
<name>A0A6L8SZB5_9FIRM</name>
<evidence type="ECO:0000256" key="10">
    <source>
        <dbReference type="SAM" id="Phobius"/>
    </source>
</evidence>
<keyword evidence="12" id="KW-0645">Protease</keyword>
<feature type="active site" description="Proton acceptor" evidence="7">
    <location>
        <position position="137"/>
    </location>
</feature>
<dbReference type="PRINTS" id="PR00725">
    <property type="entry name" value="DADACBPTASE1"/>
</dbReference>
<comment type="caution">
    <text evidence="12">The sequence shown here is derived from an EMBL/GenBank/DDBJ whole genome shotgun (WGS) entry which is preliminary data.</text>
</comment>
<dbReference type="InterPro" id="IPR018044">
    <property type="entry name" value="Peptidase_S11"/>
</dbReference>
<evidence type="ECO:0000259" key="11">
    <source>
        <dbReference type="Pfam" id="PF00768"/>
    </source>
</evidence>
<keyword evidence="6" id="KW-0961">Cell wall biogenesis/degradation</keyword>
<evidence type="ECO:0000256" key="2">
    <source>
        <dbReference type="ARBA" id="ARBA00022729"/>
    </source>
</evidence>
<keyword evidence="10" id="KW-0472">Membrane</keyword>
<evidence type="ECO:0000313" key="12">
    <source>
        <dbReference type="EMBL" id="MZL32669.1"/>
    </source>
</evidence>
<dbReference type="InterPro" id="IPR012338">
    <property type="entry name" value="Beta-lactam/transpept-like"/>
</dbReference>
<dbReference type="GO" id="GO:0006508">
    <property type="term" value="P:proteolysis"/>
    <property type="evidence" value="ECO:0007669"/>
    <property type="project" value="InterPro"/>
</dbReference>
<accession>A0A6L8SZB5</accession>
<keyword evidence="10" id="KW-1133">Transmembrane helix</keyword>
<evidence type="ECO:0000256" key="3">
    <source>
        <dbReference type="ARBA" id="ARBA00022801"/>
    </source>
</evidence>
<dbReference type="GO" id="GO:0008360">
    <property type="term" value="P:regulation of cell shape"/>
    <property type="evidence" value="ECO:0007669"/>
    <property type="project" value="UniProtKB-KW"/>
</dbReference>
<keyword evidence="5" id="KW-0573">Peptidoglycan synthesis</keyword>
<feature type="binding site" evidence="8">
    <location>
        <position position="305"/>
    </location>
    <ligand>
        <name>substrate</name>
    </ligand>
</feature>
<evidence type="ECO:0000256" key="4">
    <source>
        <dbReference type="ARBA" id="ARBA00022960"/>
    </source>
</evidence>
<dbReference type="GO" id="GO:0009002">
    <property type="term" value="F:serine-type D-Ala-D-Ala carboxypeptidase activity"/>
    <property type="evidence" value="ECO:0007669"/>
    <property type="project" value="InterPro"/>
</dbReference>
<keyword evidence="3" id="KW-0378">Hydrolase</keyword>
<evidence type="ECO:0000256" key="5">
    <source>
        <dbReference type="ARBA" id="ARBA00022984"/>
    </source>
</evidence>
<proteinExistence type="inferred from homology"/>